<dbReference type="Proteomes" id="UP000224460">
    <property type="component" value="Unassembled WGS sequence"/>
</dbReference>
<keyword evidence="1" id="KW-0547">Nucleotide-binding</keyword>
<accession>A0AC61DB76</accession>
<protein>
    <submittedName>
        <fullName evidence="1">ATP-binding protein</fullName>
    </submittedName>
</protein>
<proteinExistence type="predicted"/>
<reference evidence="1" key="1">
    <citation type="submission" date="2017-10" db="EMBL/GenBank/DDBJ databases">
        <title>Genome sequence of cellulolytic Lachnospiraceae bacterium XHS1971 isolated from hotspring sediment.</title>
        <authorList>
            <person name="Vasudevan G."/>
            <person name="Joshi A.J."/>
            <person name="Hivarkar S."/>
            <person name="Lanjekar V.B."/>
            <person name="Dhakephalkar P.K."/>
            <person name="Dagar S."/>
        </authorList>
    </citation>
    <scope>NUCLEOTIDE SEQUENCE</scope>
    <source>
        <strain evidence="1">XHS1971</strain>
    </source>
</reference>
<name>A0AC61DB76_9FIRM</name>
<comment type="caution">
    <text evidence="1">The sequence shown here is derived from an EMBL/GenBank/DDBJ whole genome shotgun (WGS) entry which is preliminary data.</text>
</comment>
<evidence type="ECO:0000313" key="2">
    <source>
        <dbReference type="Proteomes" id="UP000224460"/>
    </source>
</evidence>
<keyword evidence="1" id="KW-0067">ATP-binding</keyword>
<keyword evidence="2" id="KW-1185">Reference proteome</keyword>
<sequence length="429" mass="49610">MTNIFPDLLRAIVTDVMLILLLCTMATPKYKSKWVYVLVTVVLLIINIGANYYFYLAQNYTAVFYIDLMMLLVIGIVLKPLFKDKMMQWCFSYLTMLNIYAAVVFLSYILCDFFPNPYYAITFLRFIFFSVIAFVFHKWVSKLYRKVLDYWHIYFLPVVSLLLCFLGYFFGGDIEERLYDNFLPLILLVLLGLSIYIGIIHSLKTLTREYATREENQRMQNSHQLLRQAAHSMEQRIALMAESQQKMSILNHDRRHFNNTLLELLSKGDVEEIGILLRRQQNLSAVSPQKMYCENPATNAAISHYVVLAESKGISCNIHTQIPKEPFVDSLELSMVLSNLMENAINACTMLPQGEKRYLNLTVICEKQLIIEIENPYQGEILLEENSIPTSTKTGHGIGTKAIRIFAEHYCGDVIYQTNNGVFNVRIFC</sequence>
<evidence type="ECO:0000313" key="1">
    <source>
        <dbReference type="EMBL" id="PHV70500.1"/>
    </source>
</evidence>
<gene>
    <name evidence="1" type="ORF">CS063_10455</name>
</gene>
<organism evidence="1 2">
    <name type="scientific">Sporanaerobium hydrogeniformans</name>
    <dbReference type="NCBI Taxonomy" id="3072179"/>
    <lineage>
        <taxon>Bacteria</taxon>
        <taxon>Bacillati</taxon>
        <taxon>Bacillota</taxon>
        <taxon>Clostridia</taxon>
        <taxon>Lachnospirales</taxon>
        <taxon>Lachnospiraceae</taxon>
        <taxon>Sporanaerobium</taxon>
    </lineage>
</organism>
<dbReference type="EMBL" id="PEDL01000010">
    <property type="protein sequence ID" value="PHV70500.1"/>
    <property type="molecule type" value="Genomic_DNA"/>
</dbReference>